<evidence type="ECO:0000256" key="1">
    <source>
        <dbReference type="SAM" id="Phobius"/>
    </source>
</evidence>
<accession>A0A3A4FCJ8</accession>
<keyword evidence="1" id="KW-1133">Transmembrane helix</keyword>
<sequence length="185" mass="18993">MPLTRIDPRTAAVLVRPAWMRAVVTAVFAAFTIFWTADTMTVARIALAAFFILCATAVWDYVKTDEVPPALTGAAALGASSWVFAGIAALFAPSAAALAIIAGIGFLLMGICELYGGLKVRAAFVPSRDHVILGVVGALTGVGLFFGAGLDPHGILGISGTGVIIMAVLLLIAAAGLTHEARKAE</sequence>
<protein>
    <recommendedName>
        <fullName evidence="4">DUF308 domain-containing protein</fullName>
    </recommendedName>
</protein>
<keyword evidence="1" id="KW-0812">Transmembrane</keyword>
<name>A0A3A4FCJ8_9MICC</name>
<organism evidence="2 3">
    <name type="scientific">Nesterenkonia natronophila</name>
    <dbReference type="NCBI Taxonomy" id="2174932"/>
    <lineage>
        <taxon>Bacteria</taxon>
        <taxon>Bacillati</taxon>
        <taxon>Actinomycetota</taxon>
        <taxon>Actinomycetes</taxon>
        <taxon>Micrococcales</taxon>
        <taxon>Micrococcaceae</taxon>
        <taxon>Nesterenkonia</taxon>
    </lineage>
</organism>
<dbReference type="OrthoDB" id="4965534at2"/>
<feature type="transmembrane region" description="Helical" evidence="1">
    <location>
        <begin position="18"/>
        <end position="37"/>
    </location>
</feature>
<dbReference type="AlphaFoldDB" id="A0A3A4FCJ8"/>
<feature type="transmembrane region" description="Helical" evidence="1">
    <location>
        <begin position="155"/>
        <end position="177"/>
    </location>
</feature>
<evidence type="ECO:0000313" key="3">
    <source>
        <dbReference type="Proteomes" id="UP000266615"/>
    </source>
</evidence>
<keyword evidence="3" id="KW-1185">Reference proteome</keyword>
<feature type="transmembrane region" description="Helical" evidence="1">
    <location>
        <begin position="98"/>
        <end position="118"/>
    </location>
</feature>
<dbReference type="EMBL" id="QYZP01000001">
    <property type="protein sequence ID" value="RJN32484.1"/>
    <property type="molecule type" value="Genomic_DNA"/>
</dbReference>
<comment type="caution">
    <text evidence="2">The sequence shown here is derived from an EMBL/GenBank/DDBJ whole genome shotgun (WGS) entry which is preliminary data.</text>
</comment>
<feature type="transmembrane region" description="Helical" evidence="1">
    <location>
        <begin position="74"/>
        <end position="92"/>
    </location>
</feature>
<feature type="transmembrane region" description="Helical" evidence="1">
    <location>
        <begin position="43"/>
        <end position="62"/>
    </location>
</feature>
<gene>
    <name evidence="2" type="ORF">D3250_01130</name>
</gene>
<reference evidence="2 3" key="1">
    <citation type="submission" date="2018-09" db="EMBL/GenBank/DDBJ databases">
        <title>Nesterenkonia natronophila sp. nov., an alkaliphilic actinobacteriume isolated from a soda lake, and emended description of the genus Nesterenkonia.</title>
        <authorList>
            <person name="Menes R.J."/>
            <person name="Iriarte A."/>
        </authorList>
    </citation>
    <scope>NUCLEOTIDE SEQUENCE [LARGE SCALE GENOMIC DNA]</scope>
    <source>
        <strain evidence="2 3">M8</strain>
    </source>
</reference>
<feature type="transmembrane region" description="Helical" evidence="1">
    <location>
        <begin position="130"/>
        <end position="149"/>
    </location>
</feature>
<evidence type="ECO:0000313" key="2">
    <source>
        <dbReference type="EMBL" id="RJN32484.1"/>
    </source>
</evidence>
<proteinExistence type="predicted"/>
<dbReference type="Proteomes" id="UP000266615">
    <property type="component" value="Unassembled WGS sequence"/>
</dbReference>
<keyword evidence="1" id="KW-0472">Membrane</keyword>
<evidence type="ECO:0008006" key="4">
    <source>
        <dbReference type="Google" id="ProtNLM"/>
    </source>
</evidence>
<dbReference type="RefSeq" id="WP_119901530.1">
    <property type="nucleotide sequence ID" value="NZ_QYZP01000001.1"/>
</dbReference>